<sequence>MVIAGMLSVAALHGWQRWQQRQQLRDSAQQLQGFLLRLRAQANRQNSDLILWSRPGDPWCIGAGSRPVAGCDSRKRLQFVAPHAGVALYDIRGEPGFYGRRNVARAGSIELGNSAGRMRLIISARARIRLCMTDGGDVPLKMAGFSLLEMLIALAISAVVMLSAGRFLPLLLAENAGVMQQAPAASGVTADDGDTGKSGAACRLLSR</sequence>
<dbReference type="STRING" id="549.BEE12_03055"/>
<dbReference type="PROSITE" id="PS00409">
    <property type="entry name" value="PROKAR_NTER_METHYL"/>
    <property type="match status" value="1"/>
</dbReference>
<evidence type="ECO:0000256" key="1">
    <source>
        <dbReference type="ARBA" id="ARBA00004167"/>
    </source>
</evidence>
<organism evidence="3 4">
    <name type="scientific">Enterobacter agglomerans</name>
    <name type="common">Erwinia herbicola</name>
    <name type="synonym">Pantoea agglomerans</name>
    <dbReference type="NCBI Taxonomy" id="549"/>
    <lineage>
        <taxon>Bacteria</taxon>
        <taxon>Pseudomonadati</taxon>
        <taxon>Pseudomonadota</taxon>
        <taxon>Gammaproteobacteria</taxon>
        <taxon>Enterobacterales</taxon>
        <taxon>Erwiniaceae</taxon>
        <taxon>Pantoea</taxon>
        <taxon>Pantoea agglomerans group</taxon>
    </lineage>
</organism>
<dbReference type="EMBL" id="UGSO01000001">
    <property type="protein sequence ID" value="SUB15244.1"/>
    <property type="molecule type" value="Genomic_DNA"/>
</dbReference>
<evidence type="ECO:0000313" key="3">
    <source>
        <dbReference type="EMBL" id="SUB15244.1"/>
    </source>
</evidence>
<proteinExistence type="predicted"/>
<name>A0A379ABG6_ENTAG</name>
<evidence type="ECO:0000256" key="2">
    <source>
        <dbReference type="SAM" id="Phobius"/>
    </source>
</evidence>
<gene>
    <name evidence="3" type="ORF">NCTC9381_01111</name>
</gene>
<dbReference type="Pfam" id="PF07963">
    <property type="entry name" value="N_methyl"/>
    <property type="match status" value="1"/>
</dbReference>
<protein>
    <submittedName>
        <fullName evidence="3">Tfp pilus assembly protein FimT</fullName>
    </submittedName>
</protein>
<dbReference type="AlphaFoldDB" id="A0A379ABG6"/>
<dbReference type="GO" id="GO:0016020">
    <property type="term" value="C:membrane"/>
    <property type="evidence" value="ECO:0007669"/>
    <property type="project" value="UniProtKB-SubCell"/>
</dbReference>
<reference evidence="3 4" key="1">
    <citation type="submission" date="2018-06" db="EMBL/GenBank/DDBJ databases">
        <authorList>
            <consortium name="Pathogen Informatics"/>
            <person name="Doyle S."/>
        </authorList>
    </citation>
    <scope>NUCLEOTIDE SEQUENCE [LARGE SCALE GENOMIC DNA]</scope>
    <source>
        <strain evidence="3 4">NCTC9381</strain>
    </source>
</reference>
<keyword evidence="2" id="KW-0472">Membrane</keyword>
<dbReference type="InterPro" id="IPR045584">
    <property type="entry name" value="Pilin-like"/>
</dbReference>
<accession>A0A379ABG6</accession>
<keyword evidence="2" id="KW-0812">Transmembrane</keyword>
<dbReference type="InterPro" id="IPR012902">
    <property type="entry name" value="N_methyl_site"/>
</dbReference>
<dbReference type="Proteomes" id="UP000254640">
    <property type="component" value="Unassembled WGS sequence"/>
</dbReference>
<keyword evidence="2" id="KW-1133">Transmembrane helix</keyword>
<evidence type="ECO:0000313" key="4">
    <source>
        <dbReference type="Proteomes" id="UP000254640"/>
    </source>
</evidence>
<dbReference type="SUPFAM" id="SSF54523">
    <property type="entry name" value="Pili subunits"/>
    <property type="match status" value="1"/>
</dbReference>
<dbReference type="NCBIfam" id="TIGR02532">
    <property type="entry name" value="IV_pilin_GFxxxE"/>
    <property type="match status" value="1"/>
</dbReference>
<feature type="transmembrane region" description="Helical" evidence="2">
    <location>
        <begin position="151"/>
        <end position="172"/>
    </location>
</feature>
<keyword evidence="4" id="KW-1185">Reference proteome</keyword>
<comment type="subcellular location">
    <subcellularLocation>
        <location evidence="1">Membrane</location>
        <topology evidence="1">Single-pass membrane protein</topology>
    </subcellularLocation>
</comment>